<protein>
    <recommendedName>
        <fullName evidence="2">TnsE C-terminal domain-containing protein</fullName>
    </recommendedName>
</protein>
<evidence type="ECO:0008006" key="2">
    <source>
        <dbReference type="Google" id="ProtNLM"/>
    </source>
</evidence>
<proteinExistence type="predicted"/>
<dbReference type="AlphaFoldDB" id="C9YF95"/>
<reference evidence="1" key="1">
    <citation type="journal article" date="2010" name="Nature">
        <title>The Dynamic genome of Hydra.</title>
        <authorList>
            <person name="Chapman J.A."/>
            <person name="Kirkness E.F."/>
            <person name="Simakov O."/>
            <person name="Hampson S.E."/>
            <person name="Mitros T."/>
            <person name="Weinmaier T."/>
            <person name="Rattei T."/>
            <person name="Balasubramanian P.G."/>
            <person name="Borman J."/>
            <person name="Busam D."/>
            <person name="Disbennett K."/>
            <person name="Pfannkoch C."/>
            <person name="Sumin N."/>
            <person name="Sutton G."/>
            <person name="Viswanathan L."/>
            <person name="Walenz B."/>
            <person name="Goodstein D.M."/>
            <person name="Hellsten U."/>
            <person name="Kawashima T."/>
            <person name="Prochnik S.E."/>
            <person name="Putnam N.H."/>
            <person name="Shu S."/>
            <person name="Blumberg B."/>
            <person name="Dana C.E."/>
            <person name="Gee L."/>
            <person name="Kibler D.F."/>
            <person name="Law L."/>
            <person name="Lindgens D."/>
            <person name="Martinez D.E."/>
            <person name="Peng J."/>
            <person name="Wigge P.A."/>
            <person name="Bertulat B."/>
            <person name="Guder C."/>
            <person name="Nakamura Y."/>
            <person name="Ozbek S."/>
            <person name="Watanabe H."/>
            <person name="Khalturin K."/>
            <person name="Hemmrich G."/>
            <person name="Franke A."/>
            <person name="Augustin R."/>
            <person name="Fraune S."/>
            <person name="Hayakawa E."/>
            <person name="Hayakawa S."/>
            <person name="Hirose M."/>
            <person name="Hwang J."/>
            <person name="Ikeo K."/>
            <person name="Nishimiya-Fujisawa C."/>
            <person name="Ogura A."/>
            <person name="Takahashi T."/>
            <person name="Steinmetz P.R."/>
            <person name="Zhang X."/>
            <person name="Aufschnaiter R."/>
            <person name="Eder M.K."/>
            <person name="Gorny A.K."/>
            <person name="Salvenmoser W."/>
            <person name="Heimberg A.M."/>
            <person name="Wheeler B.M."/>
            <person name="Peterson K.J."/>
            <person name="Boettger A."/>
            <person name="Tischler P."/>
            <person name="Wolf A."/>
            <person name="Gojobori T."/>
            <person name="Remington K.A."/>
            <person name="Strausberg R.L."/>
            <person name="Venter J."/>
            <person name="Technau U."/>
            <person name="Hobmayer B."/>
            <person name="Bosch T.C."/>
            <person name="Holstein T.W."/>
            <person name="Fujisawa T."/>
            <person name="Bode H.R."/>
            <person name="David C.N."/>
            <person name="Rokhsar D.S."/>
            <person name="Steele R.E."/>
        </authorList>
    </citation>
    <scope>NUCLEOTIDE SEQUENCE</scope>
</reference>
<name>C9YF95_CURXX</name>
<evidence type="ECO:0000313" key="1">
    <source>
        <dbReference type="EMBL" id="CBA32511.1"/>
    </source>
</evidence>
<organism evidence="1">
    <name type="scientific">Curvibacter symbiont subsp. Hydra magnipapillata</name>
    <dbReference type="NCBI Taxonomy" id="667019"/>
    <lineage>
        <taxon>Bacteria</taxon>
        <taxon>Pseudomonadati</taxon>
        <taxon>Pseudomonadota</taxon>
        <taxon>Betaproteobacteria</taxon>
        <taxon>Burkholderiales</taxon>
        <taxon>Comamonadaceae</taxon>
        <taxon>Curvibacter</taxon>
    </lineage>
</organism>
<dbReference type="EMBL" id="FN543107">
    <property type="protein sequence ID" value="CBA32511.1"/>
    <property type="molecule type" value="Genomic_DNA"/>
</dbReference>
<accession>C9YF95</accession>
<sequence length="547" mass="60836">MKNSNESGLILGFFPKTKKHYRIDWLGDVCYPDKRDSYRQPSIAVSLSEVVRTKKGYESAAPKQRQIQRYAPVGLLSLLQIGDVWQAGQRVDTAPATWTAFKNLQINQDSTRIIKAGAEFQDRGFLIPFSAHAGHSQHTQSYCLLTRLPGSKLLVIPCAELIRFYFGSSSKLLGRLFTPPLRRESLYLFDSLRPRSGRLVLQLGPGMSGYSAADIGRIARSNDAWHAAATIGTSLLRGSTRRQRAYPYTHFPFQGATNLVVTGKWLPLGKIAEQTFLVQTIVSCSHPFPFQTLQYRMGYSSNLSNNRTQKELSNMTSQNGIRSVAKKPSEFVNQDPSQALHPVQLTFSKRPKFPDLEGKAVFRLQLPPLSMVNCNSKFARSSQVTAMGVADATGTRRQVRPAEVAVGNESPDINNAPKFLQNTLKQLASNSGISFKSITESPSDGWCIPIHALQEDQRPIDKRLMIKRDGQVRPRRVCVLQISGANQRLAYLAVIEGKPAHLYFSKSGIAQRSTLSSLIQSAALDFITRGSSERTALVEVLGRFLDY</sequence>
<gene>
    <name evidence="1" type="ORF">Csp_D32510</name>
</gene>